<keyword evidence="6" id="KW-0539">Nucleus</keyword>
<dbReference type="PANTHER" id="PTHR36206:SF12">
    <property type="entry name" value="ASPERCRYPTIN BIOSYNTHESIS CLUSTER-SPECIFIC TRANSCRIPTION REGULATOR ATNN-RELATED"/>
    <property type="match status" value="1"/>
</dbReference>
<evidence type="ECO:0000256" key="6">
    <source>
        <dbReference type="ARBA" id="ARBA00023242"/>
    </source>
</evidence>
<evidence type="ECO:0000256" key="2">
    <source>
        <dbReference type="ARBA" id="ARBA00022833"/>
    </source>
</evidence>
<dbReference type="Pfam" id="PF11951">
    <property type="entry name" value="Fungal_trans_2"/>
    <property type="match status" value="1"/>
</dbReference>
<accession>A0A1L9SSY2</accession>
<sequence length="453" mass="51135">MSTDERRCFSYFRAHTVPAMVGWFDSEIWQRLVLQMAQADPAVCHAVAALSALHEASSRGQGAWDPRRHQQFALEQYGKSISLLSKRLRSNDPCLRQVVLVCCLAFIFIEYLQGRYDHAFTHLANALHILTNHRGAVARSSLLTKVLCDSSSDHRSTDESALLKVFTHVDVQSAHFGAKTSLPDLSLAIASLTDVVHQGVVFTSIVDAKQKLDSVFNNILRFRTTCAPLLHDPTTDLLHLAVETEKMRSQLQAHIAAFDELLARYPNPTPKEARSIDIIRLHHLVGTVDLDTVLDPLETVYDSCLPRVRKFVDISERVIASLKAEYKDRPLPELMMDLGVIAPLGWVSLRCRDRETRQRALDLLQAWPHREGSYDSRFFVLVASQIMAIENEGADPNGYIPEQSRIRFWSLDMAPDRRSAVLNYQLSDLQGETQVCQRELNLVKSAKLQTSNI</sequence>
<dbReference type="GeneID" id="34608620"/>
<dbReference type="InterPro" id="IPR021858">
    <property type="entry name" value="Fun_TF"/>
</dbReference>
<protein>
    <recommendedName>
        <fullName evidence="9">C6 zinc finger domain protein</fullName>
    </recommendedName>
</protein>
<dbReference type="GO" id="GO:0003677">
    <property type="term" value="F:DNA binding"/>
    <property type="evidence" value="ECO:0007669"/>
    <property type="project" value="UniProtKB-KW"/>
</dbReference>
<gene>
    <name evidence="7" type="ORF">ASPZODRAFT_128936</name>
</gene>
<dbReference type="EMBL" id="KV878337">
    <property type="protein sequence ID" value="OJJ50320.1"/>
    <property type="molecule type" value="Genomic_DNA"/>
</dbReference>
<dbReference type="VEuPathDB" id="FungiDB:ASPZODRAFT_128936"/>
<evidence type="ECO:0000256" key="5">
    <source>
        <dbReference type="ARBA" id="ARBA00023163"/>
    </source>
</evidence>
<keyword evidence="1" id="KW-0479">Metal-binding</keyword>
<dbReference type="InterPro" id="IPR052360">
    <property type="entry name" value="Transcr_Regulatory_Proteins"/>
</dbReference>
<reference evidence="8" key="1">
    <citation type="journal article" date="2017" name="Genome Biol.">
        <title>Comparative genomics reveals high biological diversity and specific adaptations in the industrially and medically important fungal genus Aspergillus.</title>
        <authorList>
            <person name="de Vries R.P."/>
            <person name="Riley R."/>
            <person name="Wiebenga A."/>
            <person name="Aguilar-Osorio G."/>
            <person name="Amillis S."/>
            <person name="Uchima C.A."/>
            <person name="Anderluh G."/>
            <person name="Asadollahi M."/>
            <person name="Askin M."/>
            <person name="Barry K."/>
            <person name="Battaglia E."/>
            <person name="Bayram O."/>
            <person name="Benocci T."/>
            <person name="Braus-Stromeyer S.A."/>
            <person name="Caldana C."/>
            <person name="Canovas D."/>
            <person name="Cerqueira G.C."/>
            <person name="Chen F."/>
            <person name="Chen W."/>
            <person name="Choi C."/>
            <person name="Clum A."/>
            <person name="Dos Santos R.A."/>
            <person name="Damasio A.R."/>
            <person name="Diallinas G."/>
            <person name="Emri T."/>
            <person name="Fekete E."/>
            <person name="Flipphi M."/>
            <person name="Freyberg S."/>
            <person name="Gallo A."/>
            <person name="Gournas C."/>
            <person name="Habgood R."/>
            <person name="Hainaut M."/>
            <person name="Harispe M.L."/>
            <person name="Henrissat B."/>
            <person name="Hilden K.S."/>
            <person name="Hope R."/>
            <person name="Hossain A."/>
            <person name="Karabika E."/>
            <person name="Karaffa L."/>
            <person name="Karanyi Z."/>
            <person name="Krasevec N."/>
            <person name="Kuo A."/>
            <person name="Kusch H."/>
            <person name="LaButti K."/>
            <person name="Lagendijk E.L."/>
            <person name="Lapidus A."/>
            <person name="Levasseur A."/>
            <person name="Lindquist E."/>
            <person name="Lipzen A."/>
            <person name="Logrieco A.F."/>
            <person name="MacCabe A."/>
            <person name="Maekelae M.R."/>
            <person name="Malavazi I."/>
            <person name="Melin P."/>
            <person name="Meyer V."/>
            <person name="Mielnichuk N."/>
            <person name="Miskei M."/>
            <person name="Molnar A.P."/>
            <person name="Mule G."/>
            <person name="Ngan C.Y."/>
            <person name="Orejas M."/>
            <person name="Orosz E."/>
            <person name="Ouedraogo J.P."/>
            <person name="Overkamp K.M."/>
            <person name="Park H.-S."/>
            <person name="Perrone G."/>
            <person name="Piumi F."/>
            <person name="Punt P.J."/>
            <person name="Ram A.F."/>
            <person name="Ramon A."/>
            <person name="Rauscher S."/>
            <person name="Record E."/>
            <person name="Riano-Pachon D.M."/>
            <person name="Robert V."/>
            <person name="Roehrig J."/>
            <person name="Ruller R."/>
            <person name="Salamov A."/>
            <person name="Salih N.S."/>
            <person name="Samson R.A."/>
            <person name="Sandor E."/>
            <person name="Sanguinetti M."/>
            <person name="Schuetze T."/>
            <person name="Sepcic K."/>
            <person name="Shelest E."/>
            <person name="Sherlock G."/>
            <person name="Sophianopoulou V."/>
            <person name="Squina F.M."/>
            <person name="Sun H."/>
            <person name="Susca A."/>
            <person name="Todd R.B."/>
            <person name="Tsang A."/>
            <person name="Unkles S.E."/>
            <person name="van de Wiele N."/>
            <person name="van Rossen-Uffink D."/>
            <person name="Oliveira J.V."/>
            <person name="Vesth T.C."/>
            <person name="Visser J."/>
            <person name="Yu J.-H."/>
            <person name="Zhou M."/>
            <person name="Andersen M.R."/>
            <person name="Archer D.B."/>
            <person name="Baker S.E."/>
            <person name="Benoit I."/>
            <person name="Brakhage A.A."/>
            <person name="Braus G.H."/>
            <person name="Fischer R."/>
            <person name="Frisvad J.C."/>
            <person name="Goldman G.H."/>
            <person name="Houbraken J."/>
            <person name="Oakley B."/>
            <person name="Pocsi I."/>
            <person name="Scazzocchio C."/>
            <person name="Seiboth B."/>
            <person name="vanKuyk P.A."/>
            <person name="Wortman J."/>
            <person name="Dyer P.S."/>
            <person name="Grigoriev I.V."/>
        </authorList>
    </citation>
    <scope>NUCLEOTIDE SEQUENCE [LARGE SCALE GENOMIC DNA]</scope>
    <source>
        <strain evidence="8">CBS 506.65</strain>
    </source>
</reference>
<dbReference type="OrthoDB" id="2593732at2759"/>
<evidence type="ECO:0000256" key="1">
    <source>
        <dbReference type="ARBA" id="ARBA00022723"/>
    </source>
</evidence>
<evidence type="ECO:0000313" key="8">
    <source>
        <dbReference type="Proteomes" id="UP000184188"/>
    </source>
</evidence>
<evidence type="ECO:0000256" key="3">
    <source>
        <dbReference type="ARBA" id="ARBA00023015"/>
    </source>
</evidence>
<dbReference type="RefSeq" id="XP_022584830.1">
    <property type="nucleotide sequence ID" value="XM_022722155.1"/>
</dbReference>
<keyword evidence="8" id="KW-1185">Reference proteome</keyword>
<dbReference type="PANTHER" id="PTHR36206">
    <property type="entry name" value="ASPERCRYPTIN BIOSYNTHESIS CLUSTER-SPECIFIC TRANSCRIPTION REGULATOR ATNN-RELATED"/>
    <property type="match status" value="1"/>
</dbReference>
<organism evidence="7 8">
    <name type="scientific">Penicilliopsis zonata CBS 506.65</name>
    <dbReference type="NCBI Taxonomy" id="1073090"/>
    <lineage>
        <taxon>Eukaryota</taxon>
        <taxon>Fungi</taxon>
        <taxon>Dikarya</taxon>
        <taxon>Ascomycota</taxon>
        <taxon>Pezizomycotina</taxon>
        <taxon>Eurotiomycetes</taxon>
        <taxon>Eurotiomycetidae</taxon>
        <taxon>Eurotiales</taxon>
        <taxon>Aspergillaceae</taxon>
        <taxon>Penicilliopsis</taxon>
    </lineage>
</organism>
<keyword evidence="5" id="KW-0804">Transcription</keyword>
<keyword evidence="4" id="KW-0238">DNA-binding</keyword>
<dbReference type="AlphaFoldDB" id="A0A1L9SSY2"/>
<dbReference type="STRING" id="1073090.A0A1L9SSY2"/>
<evidence type="ECO:0000256" key="4">
    <source>
        <dbReference type="ARBA" id="ARBA00023125"/>
    </source>
</evidence>
<keyword evidence="3" id="KW-0805">Transcription regulation</keyword>
<evidence type="ECO:0008006" key="9">
    <source>
        <dbReference type="Google" id="ProtNLM"/>
    </source>
</evidence>
<proteinExistence type="predicted"/>
<keyword evidence="2" id="KW-0862">Zinc</keyword>
<dbReference type="GO" id="GO:0046872">
    <property type="term" value="F:metal ion binding"/>
    <property type="evidence" value="ECO:0007669"/>
    <property type="project" value="UniProtKB-KW"/>
</dbReference>
<dbReference type="Proteomes" id="UP000184188">
    <property type="component" value="Unassembled WGS sequence"/>
</dbReference>
<name>A0A1L9SSY2_9EURO</name>
<evidence type="ECO:0000313" key="7">
    <source>
        <dbReference type="EMBL" id="OJJ50320.1"/>
    </source>
</evidence>